<dbReference type="GeneID" id="24105139"/>
<feature type="transmembrane region" description="Helical" evidence="1">
    <location>
        <begin position="36"/>
        <end position="57"/>
    </location>
</feature>
<dbReference type="Proteomes" id="UP000001940">
    <property type="component" value="Chromosome I"/>
</dbReference>
<dbReference type="HOGENOM" id="CLU_1898086_0_0_1"/>
<dbReference type="CTD" id="24105139"/>
<dbReference type="KEGG" id="cel:CELE_Y51F10.15"/>
<protein>
    <submittedName>
        <fullName evidence="2">EGF-like domain-containing protein</fullName>
    </submittedName>
</protein>
<evidence type="ECO:0000256" key="1">
    <source>
        <dbReference type="SAM" id="Phobius"/>
    </source>
</evidence>
<gene>
    <name evidence="2" type="ORF">CELE_Y51F10.15</name>
    <name evidence="2 4" type="ORF">Y51F10.15</name>
</gene>
<dbReference type="InParanoid" id="X5ML99"/>
<dbReference type="AGR" id="WB:WBGene00255420"/>
<dbReference type="AlphaFoldDB" id="X5ML99"/>
<proteinExistence type="predicted"/>
<reference evidence="2 3" key="1">
    <citation type="journal article" date="1998" name="Science">
        <title>Genome sequence of the nematode C. elegans: a platform for investigating biology.</title>
        <authorList>
            <consortium name="The C. elegans sequencing consortium"/>
            <person name="Sulson J.E."/>
            <person name="Waterston R."/>
        </authorList>
    </citation>
    <scope>NUCLEOTIDE SEQUENCE [LARGE SCALE GENOMIC DNA]</scope>
    <source>
        <strain evidence="2 3">Bristol N2</strain>
    </source>
</reference>
<dbReference type="EMBL" id="BX284601">
    <property type="protein sequence ID" value="CDO50130.1"/>
    <property type="molecule type" value="Genomic_DNA"/>
</dbReference>
<accession>X5ML99</accession>
<keyword evidence="1" id="KW-0812">Transmembrane</keyword>
<dbReference type="RefSeq" id="NP_001293402.1">
    <property type="nucleotide sequence ID" value="NM_001306473.1"/>
</dbReference>
<keyword evidence="1" id="KW-0472">Membrane</keyword>
<dbReference type="SMR" id="X5ML99"/>
<evidence type="ECO:0000313" key="4">
    <source>
        <dbReference type="WormBase" id="Y51F10.15"/>
    </source>
</evidence>
<keyword evidence="3" id="KW-1185">Reference proteome</keyword>
<dbReference type="WormBase" id="Y51F10.15">
    <property type="protein sequence ID" value="CE49728"/>
    <property type="gene ID" value="WBGene00255420"/>
</dbReference>
<name>X5ML99_CAEEL</name>
<keyword evidence="1" id="KW-1133">Transmembrane helix</keyword>
<sequence>MVEAEANCQNGMKYDEILRLCDCKGFYVGDSCQYHFLFYAVLVIVIVIVIYCLVLWIRSMFERRNQHPRGLSCNALLENGMSRESSVKSKRGNSIEHPRLHSYSVTPSAPAMETAFGHDYDPPPSYTEAMQSTV</sequence>
<evidence type="ECO:0000313" key="2">
    <source>
        <dbReference type="EMBL" id="CDO50130.1"/>
    </source>
</evidence>
<organism evidence="2 3">
    <name type="scientific">Caenorhabditis elegans</name>
    <dbReference type="NCBI Taxonomy" id="6239"/>
    <lineage>
        <taxon>Eukaryota</taxon>
        <taxon>Metazoa</taxon>
        <taxon>Ecdysozoa</taxon>
        <taxon>Nematoda</taxon>
        <taxon>Chromadorea</taxon>
        <taxon>Rhabditida</taxon>
        <taxon>Rhabditina</taxon>
        <taxon>Rhabditomorpha</taxon>
        <taxon>Rhabditoidea</taxon>
        <taxon>Rhabditidae</taxon>
        <taxon>Peloderinae</taxon>
        <taxon>Caenorhabditis</taxon>
    </lineage>
</organism>
<evidence type="ECO:0000313" key="3">
    <source>
        <dbReference type="Proteomes" id="UP000001940"/>
    </source>
</evidence>